<comment type="similarity">
    <text evidence="2 8">Belongs to the UDP-glucose/GDP-mannose dehydrogenase family.</text>
</comment>
<dbReference type="GO" id="GO:0051287">
    <property type="term" value="F:NAD binding"/>
    <property type="evidence" value="ECO:0007669"/>
    <property type="project" value="InterPro"/>
</dbReference>
<dbReference type="EC" id="1.1.1.22" evidence="3 8"/>
<evidence type="ECO:0000256" key="3">
    <source>
        <dbReference type="ARBA" id="ARBA00012954"/>
    </source>
</evidence>
<feature type="domain" description="UDP-glucose/GDP-mannose dehydrogenase C-terminal" evidence="12">
    <location>
        <begin position="331"/>
        <end position="445"/>
    </location>
</feature>
<feature type="binding site" evidence="11">
    <location>
        <begin position="275"/>
        <end position="278"/>
    </location>
    <ligand>
        <name>NAD(+)</name>
        <dbReference type="ChEBI" id="CHEBI:57540"/>
    </ligand>
</feature>
<evidence type="ECO:0000259" key="12">
    <source>
        <dbReference type="SMART" id="SM00984"/>
    </source>
</evidence>
<evidence type="ECO:0000256" key="9">
    <source>
        <dbReference type="PIRSR" id="PIRSR500133-1"/>
    </source>
</evidence>
<feature type="binding site" evidence="11">
    <location>
        <position position="345"/>
    </location>
    <ligand>
        <name>NAD(+)</name>
        <dbReference type="ChEBI" id="CHEBI:57540"/>
    </ligand>
</feature>
<dbReference type="SUPFAM" id="SSF52413">
    <property type="entry name" value="UDP-glucose/GDP-mannose dehydrogenase C-terminal domain"/>
    <property type="match status" value="1"/>
</dbReference>
<dbReference type="GO" id="GO:0003979">
    <property type="term" value="F:UDP-glucose 6-dehydrogenase activity"/>
    <property type="evidence" value="ECO:0007669"/>
    <property type="project" value="UniProtKB-EC"/>
</dbReference>
<dbReference type="GO" id="GO:0005634">
    <property type="term" value="C:nucleus"/>
    <property type="evidence" value="ECO:0007669"/>
    <property type="project" value="TreeGrafter"/>
</dbReference>
<feature type="binding site" evidence="11">
    <location>
        <position position="164"/>
    </location>
    <ligand>
        <name>NAD(+)</name>
        <dbReference type="ChEBI" id="CHEBI:57540"/>
    </ligand>
</feature>
<dbReference type="Pfam" id="PF00984">
    <property type="entry name" value="UDPG_MGDP_dh"/>
    <property type="match status" value="1"/>
</dbReference>
<dbReference type="InterPro" id="IPR014027">
    <property type="entry name" value="UDP-Glc/GDP-Man_DH_C"/>
</dbReference>
<dbReference type="Gene3D" id="3.40.50.720">
    <property type="entry name" value="NAD(P)-binding Rossmann-like Domain"/>
    <property type="match status" value="2"/>
</dbReference>
<evidence type="ECO:0000313" key="14">
    <source>
        <dbReference type="Proteomes" id="UP000593567"/>
    </source>
</evidence>
<evidence type="ECO:0000256" key="2">
    <source>
        <dbReference type="ARBA" id="ARBA00006601"/>
    </source>
</evidence>
<evidence type="ECO:0000256" key="11">
    <source>
        <dbReference type="PIRSR" id="PIRSR500133-3"/>
    </source>
</evidence>
<dbReference type="SUPFAM" id="SSF51735">
    <property type="entry name" value="NAD(P)-binding Rossmann-fold domains"/>
    <property type="match status" value="1"/>
</dbReference>
<organism evidence="13 14">
    <name type="scientific">Bugula neritina</name>
    <name type="common">Brown bryozoan</name>
    <name type="synonym">Sertularia neritina</name>
    <dbReference type="NCBI Taxonomy" id="10212"/>
    <lineage>
        <taxon>Eukaryota</taxon>
        <taxon>Metazoa</taxon>
        <taxon>Spiralia</taxon>
        <taxon>Lophotrochozoa</taxon>
        <taxon>Bryozoa</taxon>
        <taxon>Gymnolaemata</taxon>
        <taxon>Cheilostomatida</taxon>
        <taxon>Flustrina</taxon>
        <taxon>Buguloidea</taxon>
        <taxon>Bugulidae</taxon>
        <taxon>Bugula</taxon>
    </lineage>
</organism>
<dbReference type="Pfam" id="PF03721">
    <property type="entry name" value="UDPG_MGDP_dh_N"/>
    <property type="match status" value="1"/>
</dbReference>
<dbReference type="InterPro" id="IPR036220">
    <property type="entry name" value="UDP-Glc/GDP-Man_DH_C_sf"/>
</dbReference>
<dbReference type="Proteomes" id="UP000593567">
    <property type="component" value="Unassembled WGS sequence"/>
</dbReference>
<sequence length="470" mass="51954">MKVCCIGAGYVGGPSCAVMALKCPQHAFTIVDINQKRIDAWNSDKLPIYEPGLHEVVKQVRGKNLFFSTDVAKAITEADIIFISVNTPTKTFGVGKGRAADLKFVESAARSISAAVTEGHKVVVEKSTVPVKAAESISKILKTSSSVKPNASFQVLSNPEFLAEGTAINDLLYPDRVLIGGEQSEEGQAAIELLCSLYESWVPGEKIITMNTWSSELSKLAANAFLAQRISSINAISAVCEETGANVQEVAHAVGTDKRIGPYFLKASVGFGGSCFQKDVLNLVYLCECLNLPEVALYWQQVININEYQRRRFATKIVSSLFNTVTNKKIAIMGFAFKKDTMDTRESSSIYISQYLIEEGARLTIYDPKVQDEQIDRDLKSVCEDDELVGRHVTISHDPYDATQGAHAIVVCTEWDEFKTYDYEKIYQSMFKPAFIFDGRLLLDHQHLESIGFHVQTIGKRASVTQNGYH</sequence>
<evidence type="ECO:0000256" key="7">
    <source>
        <dbReference type="ARBA" id="ARBA00047473"/>
    </source>
</evidence>
<keyword evidence="5 8" id="KW-0560">Oxidoreductase</keyword>
<reference evidence="13" key="1">
    <citation type="submission" date="2020-06" db="EMBL/GenBank/DDBJ databases">
        <title>Draft genome of Bugula neritina, a colonial animal packing powerful symbionts and potential medicines.</title>
        <authorList>
            <person name="Rayko M."/>
        </authorList>
    </citation>
    <scope>NUCLEOTIDE SEQUENCE [LARGE SCALE GENOMIC DNA]</scope>
    <source>
        <strain evidence="13">Kwan_BN1</strain>
    </source>
</reference>
<protein>
    <recommendedName>
        <fullName evidence="4 8">UDP-glucose 6-dehydrogenase</fullName>
        <ecNumber evidence="3 8">1.1.1.22</ecNumber>
    </recommendedName>
</protein>
<gene>
    <name evidence="13" type="ORF">EB796_021281</name>
</gene>
<proteinExistence type="inferred from homology"/>
<evidence type="ECO:0000313" key="13">
    <source>
        <dbReference type="EMBL" id="KAF6020419.1"/>
    </source>
</evidence>
<dbReference type="InterPro" id="IPR001732">
    <property type="entry name" value="UDP-Glc/GDP-Man_DH_N"/>
</dbReference>
<keyword evidence="14" id="KW-1185">Reference proteome</keyword>
<feature type="binding site" evidence="10">
    <location>
        <begin position="266"/>
        <end position="272"/>
    </location>
    <ligand>
        <name>substrate</name>
    </ligand>
</feature>
<dbReference type="OrthoDB" id="5059218at2759"/>
<dbReference type="InterPro" id="IPR014026">
    <property type="entry name" value="UDP-Glc/GDP-Man_DH_dimer"/>
</dbReference>
<evidence type="ECO:0000256" key="6">
    <source>
        <dbReference type="ARBA" id="ARBA00023027"/>
    </source>
</evidence>
<comment type="function">
    <text evidence="8">Involved in the biosynthesis of glycosaminoglycans; hyaluronan, chondroitin sulfate, and heparan sulfate.</text>
</comment>
<dbReference type="PIRSF" id="PIRSF500133">
    <property type="entry name" value="UDPglc_DH_euk"/>
    <property type="match status" value="1"/>
</dbReference>
<feature type="binding site" evidence="11">
    <location>
        <begin position="7"/>
        <end position="12"/>
    </location>
    <ligand>
        <name>NAD(+)</name>
        <dbReference type="ChEBI" id="CHEBI:57540"/>
    </ligand>
</feature>
<dbReference type="EMBL" id="VXIV02003176">
    <property type="protein sequence ID" value="KAF6020419.1"/>
    <property type="molecule type" value="Genomic_DNA"/>
</dbReference>
<dbReference type="InterPro" id="IPR008927">
    <property type="entry name" value="6-PGluconate_DH-like_C_sf"/>
</dbReference>
<comment type="pathway">
    <text evidence="1">Nucleotide-sugar biosynthesis; UDP-alpha-D-glucuronate biosynthesis; UDP-alpha-D-glucuronate from UDP-alpha-D-glucose: step 1/1.</text>
</comment>
<feature type="binding site" evidence="10">
    <location>
        <position position="440"/>
    </location>
    <ligand>
        <name>substrate</name>
    </ligand>
</feature>
<evidence type="ECO:0000256" key="4">
    <source>
        <dbReference type="ARBA" id="ARBA00015132"/>
    </source>
</evidence>
<dbReference type="FunFam" id="3.40.50.720:FF:000114">
    <property type="entry name" value="UDP-glucose 6-dehydrogenase"/>
    <property type="match status" value="1"/>
</dbReference>
<dbReference type="Pfam" id="PF03720">
    <property type="entry name" value="UDPG_MGDP_dh_C"/>
    <property type="match status" value="1"/>
</dbReference>
<evidence type="ECO:0000256" key="5">
    <source>
        <dbReference type="ARBA" id="ARBA00023002"/>
    </source>
</evidence>
<dbReference type="SMART" id="SM00984">
    <property type="entry name" value="UDPG_MGDP_dh_C"/>
    <property type="match status" value="1"/>
</dbReference>
<dbReference type="InterPro" id="IPR036291">
    <property type="entry name" value="NAD(P)-bd_dom_sf"/>
</dbReference>
<feature type="binding site" evidence="10">
    <location>
        <begin position="337"/>
        <end position="338"/>
    </location>
    <ligand>
        <name>substrate</name>
    </ligand>
</feature>
<evidence type="ECO:0000256" key="1">
    <source>
        <dbReference type="ARBA" id="ARBA00004701"/>
    </source>
</evidence>
<name>A0A7J7J2N3_BUGNE</name>
<dbReference type="UniPathway" id="UPA00038">
    <property type="reaction ID" value="UER00491"/>
</dbReference>
<dbReference type="InterPro" id="IPR017476">
    <property type="entry name" value="UDP-Glc/GDP-Man"/>
</dbReference>
<dbReference type="GO" id="GO:0006065">
    <property type="term" value="P:UDP-glucuronate biosynthetic process"/>
    <property type="evidence" value="ECO:0007669"/>
    <property type="project" value="UniProtKB-UniPathway"/>
</dbReference>
<dbReference type="PIRSF" id="PIRSF000124">
    <property type="entry name" value="UDPglc_GDPman_dh"/>
    <property type="match status" value="1"/>
</dbReference>
<feature type="binding site" evidence="11">
    <location>
        <begin position="85"/>
        <end position="89"/>
    </location>
    <ligand>
        <name>NAD(+)</name>
        <dbReference type="ChEBI" id="CHEBI:57540"/>
    </ligand>
</feature>
<comment type="caution">
    <text evidence="13">The sequence shown here is derived from an EMBL/GenBank/DDBJ whole genome shotgun (WGS) entry which is preliminary data.</text>
</comment>
<feature type="binding site" evidence="10">
    <location>
        <begin position="160"/>
        <end position="164"/>
    </location>
    <ligand>
        <name>substrate</name>
    </ligand>
</feature>
<dbReference type="Gene3D" id="1.20.5.100">
    <property type="entry name" value="Cytochrome c1, transmembrane anchor, C-terminal"/>
    <property type="match status" value="1"/>
</dbReference>
<feature type="binding site" evidence="11">
    <location>
        <begin position="127"/>
        <end position="128"/>
    </location>
    <ligand>
        <name>NAD(+)</name>
        <dbReference type="ChEBI" id="CHEBI:57540"/>
    </ligand>
</feature>
<feature type="binding site" evidence="10">
    <location>
        <begin position="219"/>
        <end position="223"/>
    </location>
    <ligand>
        <name>substrate</name>
    </ligand>
</feature>
<dbReference type="PANTHER" id="PTHR11374">
    <property type="entry name" value="UDP-GLUCOSE DEHYDROGENASE/UDP-MANNAC DEHYDROGENASE"/>
    <property type="match status" value="1"/>
</dbReference>
<evidence type="ECO:0000256" key="8">
    <source>
        <dbReference type="PIRNR" id="PIRNR000124"/>
    </source>
</evidence>
<dbReference type="AlphaFoldDB" id="A0A7J7J2N3"/>
<dbReference type="NCBIfam" id="TIGR03026">
    <property type="entry name" value="NDP-sugDHase"/>
    <property type="match status" value="1"/>
</dbReference>
<keyword evidence="6 8" id="KW-0520">NAD</keyword>
<evidence type="ECO:0000256" key="10">
    <source>
        <dbReference type="PIRSR" id="PIRSR500133-2"/>
    </source>
</evidence>
<dbReference type="GO" id="GO:0006024">
    <property type="term" value="P:glycosaminoglycan biosynthetic process"/>
    <property type="evidence" value="ECO:0007669"/>
    <property type="project" value="TreeGrafter"/>
</dbReference>
<feature type="binding site" evidence="11">
    <location>
        <position position="37"/>
    </location>
    <ligand>
        <name>NAD(+)</name>
        <dbReference type="ChEBI" id="CHEBI:57540"/>
    </ligand>
</feature>
<dbReference type="SUPFAM" id="SSF48179">
    <property type="entry name" value="6-phosphogluconate dehydrogenase C-terminal domain-like"/>
    <property type="match status" value="1"/>
</dbReference>
<accession>A0A7J7J2N3</accession>
<dbReference type="FunFam" id="1.20.5.100:FF:000001">
    <property type="entry name" value="UDP-glucose 6-dehydrogenase"/>
    <property type="match status" value="1"/>
</dbReference>
<feature type="active site" description="Nucleophile" evidence="9">
    <location>
        <position position="275"/>
    </location>
</feature>
<dbReference type="InterPro" id="IPR028356">
    <property type="entry name" value="UDPglc_DH_euk"/>
</dbReference>
<dbReference type="FunFam" id="3.40.50.720:FF:000032">
    <property type="entry name" value="UDP-glucose 6-dehydrogenase"/>
    <property type="match status" value="1"/>
</dbReference>
<feature type="binding site" evidence="10">
    <location>
        <position position="259"/>
    </location>
    <ligand>
        <name>substrate</name>
    </ligand>
</feature>
<feature type="binding site" evidence="11">
    <location>
        <position position="32"/>
    </location>
    <ligand>
        <name>NAD(+)</name>
        <dbReference type="ChEBI" id="CHEBI:57540"/>
    </ligand>
</feature>
<dbReference type="PANTHER" id="PTHR11374:SF3">
    <property type="entry name" value="UDP-GLUCOSE 6-DEHYDROGENASE"/>
    <property type="match status" value="1"/>
</dbReference>
<comment type="catalytic activity">
    <reaction evidence="7 8">
        <text>UDP-alpha-D-glucose + 2 NAD(+) + H2O = UDP-alpha-D-glucuronate + 2 NADH + 3 H(+)</text>
        <dbReference type="Rhea" id="RHEA:23596"/>
        <dbReference type="ChEBI" id="CHEBI:15377"/>
        <dbReference type="ChEBI" id="CHEBI:15378"/>
        <dbReference type="ChEBI" id="CHEBI:57540"/>
        <dbReference type="ChEBI" id="CHEBI:57945"/>
        <dbReference type="ChEBI" id="CHEBI:58052"/>
        <dbReference type="ChEBI" id="CHEBI:58885"/>
        <dbReference type="EC" id="1.1.1.22"/>
    </reaction>
</comment>